<dbReference type="EMBL" id="QXIR01000064">
    <property type="protein sequence ID" value="RIW26867.1"/>
    <property type="molecule type" value="Genomic_DNA"/>
</dbReference>
<keyword evidence="2" id="KW-1185">Reference proteome</keyword>
<evidence type="ECO:0008006" key="3">
    <source>
        <dbReference type="Google" id="ProtNLM"/>
    </source>
</evidence>
<dbReference type="RefSeq" id="WP_119549741.1">
    <property type="nucleotide sequence ID" value="NZ_QXIR01000064.1"/>
</dbReference>
<dbReference type="OrthoDB" id="2437594at2"/>
<reference evidence="1 2" key="1">
    <citation type="submission" date="2018-09" db="EMBL/GenBank/DDBJ databases">
        <title>Bacillus saliacetes sp. nov., isolated from Thai shrimp paste (Ka-pi).</title>
        <authorList>
            <person name="Daroonpunt R."/>
            <person name="Tanasupawat S."/>
            <person name="Yiamsombut S."/>
        </authorList>
    </citation>
    <scope>NUCLEOTIDE SEQUENCE [LARGE SCALE GENOMIC DNA]</scope>
    <source>
        <strain evidence="1 2">SKP7-4</strain>
    </source>
</reference>
<gene>
    <name evidence="1" type="ORF">D3H55_23425</name>
</gene>
<evidence type="ECO:0000313" key="1">
    <source>
        <dbReference type="EMBL" id="RIW26867.1"/>
    </source>
</evidence>
<organism evidence="1 2">
    <name type="scientific">Bacillus salacetis</name>
    <dbReference type="NCBI Taxonomy" id="2315464"/>
    <lineage>
        <taxon>Bacteria</taxon>
        <taxon>Bacillati</taxon>
        <taxon>Bacillota</taxon>
        <taxon>Bacilli</taxon>
        <taxon>Bacillales</taxon>
        <taxon>Bacillaceae</taxon>
        <taxon>Bacillus</taxon>
    </lineage>
</organism>
<name>A0A3A1QL96_9BACI</name>
<proteinExistence type="predicted"/>
<protein>
    <recommendedName>
        <fullName evidence="3">DUF4367 domain-containing protein</fullName>
    </recommendedName>
</protein>
<dbReference type="Proteomes" id="UP000265801">
    <property type="component" value="Unassembled WGS sequence"/>
</dbReference>
<accession>A0A3A1QL96</accession>
<dbReference type="AlphaFoldDB" id="A0A3A1QL96"/>
<comment type="caution">
    <text evidence="1">The sequence shown here is derived from an EMBL/GenBank/DDBJ whole genome shotgun (WGS) entry which is preliminary data.</text>
</comment>
<evidence type="ECO:0000313" key="2">
    <source>
        <dbReference type="Proteomes" id="UP000265801"/>
    </source>
</evidence>
<sequence>MKRIFFTVLIPLILFVISAVPALSNGTSENTSKNIYRELGYKPVDEAAEDFKTHFKMELALPLRVPPIPFTHAMGRINDLNGEEQDSFEVKYINDKVPDNHYKITIRPLRHKVEYKKEEIKKNLQLERGTKAVYLDHSGFNVLVFERGNLQYMLSINKRVSEMMLPGTLVQIANSIEPGAS</sequence>